<reference evidence="10" key="1">
    <citation type="journal article" date="2019" name="Int. J. Syst. Evol. Microbiol.">
        <title>The Global Catalogue of Microorganisms (GCM) 10K type strain sequencing project: providing services to taxonomists for standard genome sequencing and annotation.</title>
        <authorList>
            <consortium name="The Broad Institute Genomics Platform"/>
            <consortium name="The Broad Institute Genome Sequencing Center for Infectious Disease"/>
            <person name="Wu L."/>
            <person name="Ma J."/>
        </authorList>
    </citation>
    <scope>NUCLEOTIDE SEQUENCE [LARGE SCALE GENOMIC DNA]</scope>
    <source>
        <strain evidence="10">JCM 1417</strain>
    </source>
</reference>
<keyword evidence="3 7" id="KW-0812">Transmembrane</keyword>
<dbReference type="RefSeq" id="WP_343823089.1">
    <property type="nucleotide sequence ID" value="NZ_BAAACI010000001.1"/>
</dbReference>
<comment type="similarity">
    <text evidence="6">Belongs to the ABC-4 integral membrane protein family.</text>
</comment>
<feature type="transmembrane region" description="Helical" evidence="7">
    <location>
        <begin position="246"/>
        <end position="269"/>
    </location>
</feature>
<protein>
    <recommendedName>
        <fullName evidence="8">ABC3 transporter permease C-terminal domain-containing protein</fullName>
    </recommendedName>
</protein>
<evidence type="ECO:0000256" key="6">
    <source>
        <dbReference type="ARBA" id="ARBA00038076"/>
    </source>
</evidence>
<evidence type="ECO:0000256" key="1">
    <source>
        <dbReference type="ARBA" id="ARBA00004651"/>
    </source>
</evidence>
<sequence length="824" mass="96086">MSILKEYVKGDIKNNRKSYNSTIITIFLAVLILSTFIFGVSSYYKSYRDTIAESTGGYHFRIVNRISSKDSNNLIANRHIKKVGFFNTREVEEGFGSKGKTKLFKMDDNALSTIKSWLKEGELPKDGEVMISNDMAREIGKNSEDDIEFGGNIYKISGIYYDTTYEYQEFYNIFLKVSQDALLQSGEELSPFIWYKNIFRTYSLSEQVVENLETENITYNYNLTYLDRAFVFDPEDDLLKDHTFQVILFVLFIILIVLFYSIIVNLFLVQESKSIVEYSKLKSIGATNKDINKIIRLKAIYTSQIPILLGILSSLGLVKLLFIIISRVEKYFSNAKESFSNNMYLNLKFDFKLVAFVYILSFLIIYLSTKKPIKKLKKNSILNGLKRNIKSKSYRKYDLKYTGNIEKDLSKQFYKNSKHNFRFTGVTLKIGFLLMAFIMTVITYYSIDEKYNRVNKYATYGIQGQYATLNPLNEELIKSIKFLDIDELVNFRKESVYLDFDNNLVSDEYKSTESLSNLEEEIISLENIKVELFGIEDEKFRELVLEKGLNPDDYIGNKVIVLNTMGDDFNVPASKMKDIKFLKDDVKELSLSEYGSILDTRGYEFKLNVEDKIDKPLFDYNIRKNRLNVCMSKSQYIELFSNFLRIADLDKYEYISVKTDNIKEVQNSINNISLEYFKENDYGLVSELDEEMLVKKRSVIGNILAVFFSIFFVVVGFSNCYFSFYNLFLTRRDEFLLYKAIGMDEKLLEKILQREKKKILFSFISLMPFIIVAVAYIVSTSSKVFGVIDILLNLNYLFILGYILMIYISISKMYDSYKKEIIEK</sequence>
<organism evidence="9 10">
    <name type="scientific">Clostridium subterminale</name>
    <dbReference type="NCBI Taxonomy" id="1550"/>
    <lineage>
        <taxon>Bacteria</taxon>
        <taxon>Bacillati</taxon>
        <taxon>Bacillota</taxon>
        <taxon>Clostridia</taxon>
        <taxon>Eubacteriales</taxon>
        <taxon>Clostridiaceae</taxon>
        <taxon>Clostridium</taxon>
    </lineage>
</organism>
<dbReference type="EMBL" id="BAAACI010000001">
    <property type="protein sequence ID" value="GAA0766244.1"/>
    <property type="molecule type" value="Genomic_DNA"/>
</dbReference>
<dbReference type="Pfam" id="PF02687">
    <property type="entry name" value="FtsX"/>
    <property type="match status" value="1"/>
</dbReference>
<dbReference type="Proteomes" id="UP001501047">
    <property type="component" value="Unassembled WGS sequence"/>
</dbReference>
<evidence type="ECO:0000256" key="2">
    <source>
        <dbReference type="ARBA" id="ARBA00022475"/>
    </source>
</evidence>
<feature type="transmembrane region" description="Helical" evidence="7">
    <location>
        <begin position="699"/>
        <end position="722"/>
    </location>
</feature>
<feature type="domain" description="ABC3 transporter permease C-terminal" evidence="8">
    <location>
        <begin position="250"/>
        <end position="378"/>
    </location>
</feature>
<feature type="transmembrane region" description="Helical" evidence="7">
    <location>
        <begin position="305"/>
        <end position="325"/>
    </location>
</feature>
<evidence type="ECO:0000256" key="5">
    <source>
        <dbReference type="ARBA" id="ARBA00023136"/>
    </source>
</evidence>
<feature type="transmembrane region" description="Helical" evidence="7">
    <location>
        <begin position="351"/>
        <end position="369"/>
    </location>
</feature>
<keyword evidence="10" id="KW-1185">Reference proteome</keyword>
<feature type="transmembrane region" description="Helical" evidence="7">
    <location>
        <begin position="790"/>
        <end position="810"/>
    </location>
</feature>
<feature type="transmembrane region" description="Helical" evidence="7">
    <location>
        <begin position="21"/>
        <end position="44"/>
    </location>
</feature>
<feature type="transmembrane region" description="Helical" evidence="7">
    <location>
        <begin position="759"/>
        <end position="778"/>
    </location>
</feature>
<evidence type="ECO:0000256" key="7">
    <source>
        <dbReference type="SAM" id="Phobius"/>
    </source>
</evidence>
<evidence type="ECO:0000313" key="9">
    <source>
        <dbReference type="EMBL" id="GAA0766244.1"/>
    </source>
</evidence>
<gene>
    <name evidence="9" type="ORF">GCM10008908_03710</name>
</gene>
<dbReference type="PANTHER" id="PTHR30572">
    <property type="entry name" value="MEMBRANE COMPONENT OF TRANSPORTER-RELATED"/>
    <property type="match status" value="1"/>
</dbReference>
<evidence type="ECO:0000256" key="4">
    <source>
        <dbReference type="ARBA" id="ARBA00022989"/>
    </source>
</evidence>
<evidence type="ECO:0000259" key="8">
    <source>
        <dbReference type="Pfam" id="PF02687"/>
    </source>
</evidence>
<name>A0ABP3VQ04_CLOSU</name>
<dbReference type="InterPro" id="IPR003838">
    <property type="entry name" value="ABC3_permease_C"/>
</dbReference>
<accession>A0ABP3VQ04</accession>
<proteinExistence type="inferred from homology"/>
<feature type="transmembrane region" description="Helical" evidence="7">
    <location>
        <begin position="426"/>
        <end position="447"/>
    </location>
</feature>
<dbReference type="PANTHER" id="PTHR30572:SF4">
    <property type="entry name" value="ABC TRANSPORTER PERMEASE YTRF"/>
    <property type="match status" value="1"/>
</dbReference>
<comment type="subcellular location">
    <subcellularLocation>
        <location evidence="1">Cell membrane</location>
        <topology evidence="1">Multi-pass membrane protein</topology>
    </subcellularLocation>
</comment>
<evidence type="ECO:0000256" key="3">
    <source>
        <dbReference type="ARBA" id="ARBA00022692"/>
    </source>
</evidence>
<evidence type="ECO:0000313" key="10">
    <source>
        <dbReference type="Proteomes" id="UP001501047"/>
    </source>
</evidence>
<dbReference type="InterPro" id="IPR050250">
    <property type="entry name" value="Macrolide_Exporter_MacB"/>
</dbReference>
<keyword evidence="4 7" id="KW-1133">Transmembrane helix</keyword>
<keyword evidence="5 7" id="KW-0472">Membrane</keyword>
<comment type="caution">
    <text evidence="9">The sequence shown here is derived from an EMBL/GenBank/DDBJ whole genome shotgun (WGS) entry which is preliminary data.</text>
</comment>
<keyword evidence="2" id="KW-1003">Cell membrane</keyword>